<reference evidence="1" key="1">
    <citation type="journal article" date="2023" name="Front. Microbiol.">
        <title>Genomic-based phylogenetic and metabolic analyses of the genus Natronomonas, and description of Natronomonas aquatica sp. nov.</title>
        <authorList>
            <person name="Garcia-Roldan A."/>
            <person name="Duran-Viseras A."/>
            <person name="de la Haba R.R."/>
            <person name="Corral P."/>
            <person name="Sanchez-Porro C."/>
            <person name="Ventosa A."/>
        </authorList>
    </citation>
    <scope>NUCLEOTIDE SEQUENCE</scope>
    <source>
        <strain evidence="1">F2-12</strain>
    </source>
</reference>
<dbReference type="Proteomes" id="UP001139494">
    <property type="component" value="Unassembled WGS sequence"/>
</dbReference>
<evidence type="ECO:0000313" key="1">
    <source>
        <dbReference type="EMBL" id="MCQ4334827.1"/>
    </source>
</evidence>
<keyword evidence="2" id="KW-1185">Reference proteome</keyword>
<dbReference type="EMBL" id="JAHLKM010000039">
    <property type="protein sequence ID" value="MCQ4334827.1"/>
    <property type="molecule type" value="Genomic_DNA"/>
</dbReference>
<comment type="caution">
    <text evidence="1">The sequence shown here is derived from an EMBL/GenBank/DDBJ whole genome shotgun (WGS) entry which is preliminary data.</text>
</comment>
<proteinExistence type="predicted"/>
<evidence type="ECO:0000313" key="2">
    <source>
        <dbReference type="Proteomes" id="UP001139494"/>
    </source>
</evidence>
<gene>
    <name evidence="1" type="ORF">KM295_15335</name>
</gene>
<organism evidence="1 2">
    <name type="scientific">Natronomonas aquatica</name>
    <dbReference type="NCBI Taxonomy" id="2841590"/>
    <lineage>
        <taxon>Archaea</taxon>
        <taxon>Methanobacteriati</taxon>
        <taxon>Methanobacteriota</taxon>
        <taxon>Stenosarchaea group</taxon>
        <taxon>Halobacteria</taxon>
        <taxon>Halobacteriales</taxon>
        <taxon>Natronomonadaceae</taxon>
        <taxon>Natronomonas</taxon>
    </lineage>
</organism>
<dbReference type="RefSeq" id="WP_256030979.1">
    <property type="nucleotide sequence ID" value="NZ_JAHLKM010000039.1"/>
</dbReference>
<protein>
    <submittedName>
        <fullName evidence="1">Uncharacterized protein</fullName>
    </submittedName>
</protein>
<name>A0A9R1CW39_9EURY</name>
<sequence length="89" mass="9681">MPDTVTIQTRPDQQFTLERFEDAGESEILPDIAALAGVDIEPAPDAAVCGATGCREKAQLLRGVIEDFGRRVLCADHMADLVRREVLDA</sequence>
<accession>A0A9R1CW39</accession>
<dbReference type="AlphaFoldDB" id="A0A9R1CW39"/>